<keyword evidence="5" id="KW-0963">Cytoplasm</keyword>
<feature type="compositionally biased region" description="Basic and acidic residues" evidence="9">
    <location>
        <begin position="640"/>
        <end position="649"/>
    </location>
</feature>
<comment type="caution">
    <text evidence="13">The sequence shown here is derived from an EMBL/GenBank/DDBJ whole genome shotgun (WGS) entry which is preliminary data.</text>
</comment>
<dbReference type="GO" id="GO:0031123">
    <property type="term" value="P:RNA 3'-end processing"/>
    <property type="evidence" value="ECO:0007669"/>
    <property type="project" value="TreeGrafter"/>
</dbReference>
<evidence type="ECO:0000259" key="12">
    <source>
        <dbReference type="Pfam" id="PF22600"/>
    </source>
</evidence>
<evidence type="ECO:0000259" key="10">
    <source>
        <dbReference type="Pfam" id="PF03828"/>
    </source>
</evidence>
<evidence type="ECO:0000256" key="2">
    <source>
        <dbReference type="ARBA" id="ARBA00001946"/>
    </source>
</evidence>
<dbReference type="GO" id="GO:0016787">
    <property type="term" value="F:hydrolase activity"/>
    <property type="evidence" value="ECO:0007669"/>
    <property type="project" value="InterPro"/>
</dbReference>
<dbReference type="GO" id="GO:0046872">
    <property type="term" value="F:metal ion binding"/>
    <property type="evidence" value="ECO:0007669"/>
    <property type="project" value="UniProtKB-KW"/>
</dbReference>
<dbReference type="InterPro" id="IPR013094">
    <property type="entry name" value="AB_hydrolase_3"/>
</dbReference>
<dbReference type="FunFam" id="3.30.460.10:FF:000067">
    <property type="entry name" value="Terminal uridylyltransferase cid1"/>
    <property type="match status" value="1"/>
</dbReference>
<evidence type="ECO:0000313" key="14">
    <source>
        <dbReference type="Proteomes" id="UP001188597"/>
    </source>
</evidence>
<feature type="region of interest" description="Disordered" evidence="9">
    <location>
        <begin position="160"/>
        <end position="244"/>
    </location>
</feature>
<evidence type="ECO:0000256" key="9">
    <source>
        <dbReference type="SAM" id="MobiDB-lite"/>
    </source>
</evidence>
<dbReference type="GO" id="GO:0005737">
    <property type="term" value="C:cytoplasm"/>
    <property type="evidence" value="ECO:0007669"/>
    <property type="project" value="UniProtKB-SubCell"/>
</dbReference>
<evidence type="ECO:0000256" key="6">
    <source>
        <dbReference type="ARBA" id="ARBA00022679"/>
    </source>
</evidence>
<dbReference type="EMBL" id="JAVXUP010000413">
    <property type="protein sequence ID" value="KAK3028569.1"/>
    <property type="molecule type" value="Genomic_DNA"/>
</dbReference>
<gene>
    <name evidence="13" type="ORF">RJ639_039260</name>
</gene>
<keyword evidence="7" id="KW-0479">Metal-binding</keyword>
<sequence>MAGAGGDEPSLYPPSNGGDFLLQLLRRPPQHQPPPASQPLTHDPAVSAVGPSIPFQPLASSQSRDPPYHRSPPQFAPHNFFSQNPNPNTPSPSHHTHQQHNRQFNQHPLGDDSQKLGLYGRNPRPDQANQQDHKNLRFGSLRYENGGASNDNTRYNERELGLGSRRSNGIDRKPQVNTGAFHNHEQERGLIRPVGPQARRPPPGFPSKPSSVRNRNSGKEKGNFSQLDRRDVGSNDGLSGQLVRPGLPAGSDLLSVSVSDIDESLSSLHIKDCENEGDPLGGNRSWDRLDDLDKQGTNSVVLEDGSQEKKDKRQRRDKVMLIFKQYKCAGLQCNEKLMVSENKKDALAQLPSLKLYHNVPFWYKARGKTIDYRSDKRGQWLMGQRMRIVKRQIGCRRDINRLNGQFLSLYESLIPAEEEKAKQKQLLLLLEKHVAKEWPEARLYLYGSCANSFGFPRSDIDVCLAMEDADVDKSEVLLKLADILQSDNLQNVQALTRARVPIVKLTDPATGISCDICVNNVLAVVNTKLLRDYAQIDGMESTNAVTVDNTECAYFDQVEKLSGFGSHNRESIAQLVWAFFNYWAYCHDYANDVISVRTGSILSSHNKFHPCNDGRVTIRCVRAPQHFPQQRRIGHSPPRPSKDASDRRNRLQPGQTVVSKDVTLNPSKKTWIRIFRPAKLPSDDKSVAKLPILFFFHGGGWIHFSVADAMMHENCNKLASEVLAIVVAVEFRLAPENRLPAQYDDAVDAIKWVRKQALDQRGDRWLKSYADFSRCYLYGVSCGANIAFNAALRVLDDELKPLKIVGLIMNQPFIGGKQRSKSELRLATDPYFPLPATDLLWELALPQGTDRDHRFCNPLADKALMDKTKLLGRCLVVGFGGDPLIERQQDLVQTLVLKGVRVEARFDDAGFHMVDMIDTRRAAAILNFIKEFV</sequence>
<dbReference type="SUPFAM" id="SSF81631">
    <property type="entry name" value="PAP/OAS1 substrate-binding domain"/>
    <property type="match status" value="1"/>
</dbReference>
<keyword evidence="14" id="KW-1185">Reference proteome</keyword>
<dbReference type="Pfam" id="PF03828">
    <property type="entry name" value="PAP_assoc"/>
    <property type="match status" value="1"/>
</dbReference>
<feature type="domain" description="Alpha/beta hydrolase fold-3" evidence="11">
    <location>
        <begin position="693"/>
        <end position="913"/>
    </location>
</feature>
<evidence type="ECO:0000256" key="5">
    <source>
        <dbReference type="ARBA" id="ARBA00022490"/>
    </source>
</evidence>
<organism evidence="13 14">
    <name type="scientific">Escallonia herrerae</name>
    <dbReference type="NCBI Taxonomy" id="1293975"/>
    <lineage>
        <taxon>Eukaryota</taxon>
        <taxon>Viridiplantae</taxon>
        <taxon>Streptophyta</taxon>
        <taxon>Embryophyta</taxon>
        <taxon>Tracheophyta</taxon>
        <taxon>Spermatophyta</taxon>
        <taxon>Magnoliopsida</taxon>
        <taxon>eudicotyledons</taxon>
        <taxon>Gunneridae</taxon>
        <taxon>Pentapetalae</taxon>
        <taxon>asterids</taxon>
        <taxon>campanulids</taxon>
        <taxon>Escalloniales</taxon>
        <taxon>Escalloniaceae</taxon>
        <taxon>Escallonia</taxon>
    </lineage>
</organism>
<feature type="domain" description="PAP-associated" evidence="10">
    <location>
        <begin position="571"/>
        <end position="607"/>
    </location>
</feature>
<accession>A0AA88WKL1</accession>
<evidence type="ECO:0000256" key="3">
    <source>
        <dbReference type="ARBA" id="ARBA00004496"/>
    </source>
</evidence>
<proteinExistence type="inferred from homology"/>
<comment type="similarity">
    <text evidence="4">Belongs to the 'GDXG' lipolytic enzyme family.</text>
</comment>
<dbReference type="InterPro" id="IPR054708">
    <property type="entry name" value="MTPAP-like_central"/>
</dbReference>
<comment type="cofactor">
    <cofactor evidence="2">
        <name>Mg(2+)</name>
        <dbReference type="ChEBI" id="CHEBI:18420"/>
    </cofactor>
</comment>
<dbReference type="PANTHER" id="PTHR12271">
    <property type="entry name" value="POLY A POLYMERASE CID PAP -RELATED"/>
    <property type="match status" value="1"/>
</dbReference>
<dbReference type="GO" id="GO:0061157">
    <property type="term" value="P:mRNA destabilization"/>
    <property type="evidence" value="ECO:0007669"/>
    <property type="project" value="UniProtKB-ARBA"/>
</dbReference>
<evidence type="ECO:0000256" key="4">
    <source>
        <dbReference type="ARBA" id="ARBA00010515"/>
    </source>
</evidence>
<dbReference type="SUPFAM" id="SSF53474">
    <property type="entry name" value="alpha/beta-Hydrolases"/>
    <property type="match status" value="1"/>
</dbReference>
<evidence type="ECO:0000256" key="8">
    <source>
        <dbReference type="ARBA" id="ARBA00022842"/>
    </source>
</evidence>
<dbReference type="Gene3D" id="1.10.1410.10">
    <property type="match status" value="1"/>
</dbReference>
<dbReference type="AlphaFoldDB" id="A0AA88WKL1"/>
<dbReference type="CDD" id="cd05402">
    <property type="entry name" value="NT_PAP_TUTase"/>
    <property type="match status" value="1"/>
</dbReference>
<dbReference type="SUPFAM" id="SSF81301">
    <property type="entry name" value="Nucleotidyltransferase"/>
    <property type="match status" value="1"/>
</dbReference>
<dbReference type="Pfam" id="PF22600">
    <property type="entry name" value="MTPAP-like_central"/>
    <property type="match status" value="1"/>
</dbReference>
<evidence type="ECO:0008006" key="15">
    <source>
        <dbReference type="Google" id="ProtNLM"/>
    </source>
</evidence>
<keyword evidence="8" id="KW-0460">Magnesium</keyword>
<dbReference type="InterPro" id="IPR043519">
    <property type="entry name" value="NT_sf"/>
</dbReference>
<evidence type="ECO:0000313" key="13">
    <source>
        <dbReference type="EMBL" id="KAK3028569.1"/>
    </source>
</evidence>
<comment type="subcellular location">
    <subcellularLocation>
        <location evidence="3">Cytoplasm</location>
    </subcellularLocation>
</comment>
<dbReference type="PANTHER" id="PTHR12271:SF40">
    <property type="entry name" value="POLY(A) RNA POLYMERASE GLD2"/>
    <property type="match status" value="1"/>
</dbReference>
<evidence type="ECO:0000256" key="7">
    <source>
        <dbReference type="ARBA" id="ARBA00022723"/>
    </source>
</evidence>
<evidence type="ECO:0000256" key="1">
    <source>
        <dbReference type="ARBA" id="ARBA00001936"/>
    </source>
</evidence>
<dbReference type="Pfam" id="PF07859">
    <property type="entry name" value="Abhydrolase_3"/>
    <property type="match status" value="1"/>
</dbReference>
<dbReference type="GO" id="GO:0050265">
    <property type="term" value="F:RNA uridylyltransferase activity"/>
    <property type="evidence" value="ECO:0007669"/>
    <property type="project" value="TreeGrafter"/>
</dbReference>
<dbReference type="Proteomes" id="UP001188597">
    <property type="component" value="Unassembled WGS sequence"/>
</dbReference>
<name>A0AA88WKL1_9ASTE</name>
<protein>
    <recommendedName>
        <fullName evidence="15">Alpha/beta hydrolase fold-3 domain-containing protein</fullName>
    </recommendedName>
</protein>
<feature type="compositionally biased region" description="Basic and acidic residues" evidence="9">
    <location>
        <begin position="217"/>
        <end position="233"/>
    </location>
</feature>
<dbReference type="GO" id="GO:0006402">
    <property type="term" value="P:mRNA catabolic process"/>
    <property type="evidence" value="ECO:0007669"/>
    <property type="project" value="UniProtKB-ARBA"/>
</dbReference>
<dbReference type="Gene3D" id="3.40.50.1820">
    <property type="entry name" value="alpha/beta hydrolase"/>
    <property type="match status" value="1"/>
</dbReference>
<dbReference type="Gene3D" id="3.30.460.10">
    <property type="entry name" value="Beta Polymerase, domain 2"/>
    <property type="match status" value="1"/>
</dbReference>
<evidence type="ECO:0000259" key="11">
    <source>
        <dbReference type="Pfam" id="PF07859"/>
    </source>
</evidence>
<dbReference type="InterPro" id="IPR002058">
    <property type="entry name" value="PAP_assoc"/>
</dbReference>
<comment type="cofactor">
    <cofactor evidence="1">
        <name>Mn(2+)</name>
        <dbReference type="ChEBI" id="CHEBI:29035"/>
    </cofactor>
</comment>
<reference evidence="13" key="1">
    <citation type="submission" date="2022-12" db="EMBL/GenBank/DDBJ databases">
        <title>Draft genome assemblies for two species of Escallonia (Escalloniales).</title>
        <authorList>
            <person name="Chanderbali A."/>
            <person name="Dervinis C."/>
            <person name="Anghel I."/>
            <person name="Soltis D."/>
            <person name="Soltis P."/>
            <person name="Zapata F."/>
        </authorList>
    </citation>
    <scope>NUCLEOTIDE SEQUENCE</scope>
    <source>
        <strain evidence="13">UCBG64.0493</strain>
        <tissue evidence="13">Leaf</tissue>
    </source>
</reference>
<feature type="domain" description="Poly(A) RNA polymerase mitochondrial-like central palm" evidence="12">
    <location>
        <begin position="402"/>
        <end position="535"/>
    </location>
</feature>
<feature type="region of interest" description="Disordered" evidence="9">
    <location>
        <begin position="628"/>
        <end position="659"/>
    </location>
</feature>
<feature type="region of interest" description="Disordered" evidence="9">
    <location>
        <begin position="1"/>
        <end position="135"/>
    </location>
</feature>
<keyword evidence="6" id="KW-0808">Transferase</keyword>
<dbReference type="InterPro" id="IPR029058">
    <property type="entry name" value="AB_hydrolase_fold"/>
</dbReference>